<protein>
    <recommendedName>
        <fullName evidence="4">DUF4179 domain-containing protein</fullName>
    </recommendedName>
</protein>
<accession>A0A1Y3TR08</accession>
<evidence type="ECO:0000313" key="2">
    <source>
        <dbReference type="EMBL" id="OUN38984.1"/>
    </source>
</evidence>
<feature type="transmembrane region" description="Helical" evidence="1">
    <location>
        <begin position="56"/>
        <end position="75"/>
    </location>
</feature>
<evidence type="ECO:0000313" key="3">
    <source>
        <dbReference type="Proteomes" id="UP000195455"/>
    </source>
</evidence>
<keyword evidence="1" id="KW-0472">Membrane</keyword>
<dbReference type="Proteomes" id="UP000195455">
    <property type="component" value="Unassembled WGS sequence"/>
</dbReference>
<comment type="caution">
    <text evidence="2">The sequence shown here is derived from an EMBL/GenBank/DDBJ whole genome shotgun (WGS) entry which is preliminary data.</text>
</comment>
<keyword evidence="1" id="KW-0812">Transmembrane</keyword>
<evidence type="ECO:0008006" key="4">
    <source>
        <dbReference type="Google" id="ProtNLM"/>
    </source>
</evidence>
<dbReference type="AlphaFoldDB" id="A0A1Y3TR08"/>
<name>A0A1Y3TR08_9FIRM</name>
<sequence>MRADWEEMLDLWEEKELAYFLPESLPEMDDAVYQRIEKQTLRRIRKERSRVSRKQIAAAVICLLAILGIVGRAPIQAAFEKLFHYLPGAGFYTNDAENTMYRAEMITDHFEENGVRVRLKNVYGENQTVKLEVELRGDDLGKGILEGRSESKHYALLKEKYKMTLSYDGKEQELIDVEGSFSGSANGRKYVMYSRGYEVQVENPAQTYEVHIAGFDSVLSFTLVPDTGMMQPENIGASQTKNGITVTAGAEVTDDGIWFEYYVLSDERLAETDKTYRFTVITLPYGYFRWNDVPEAELYQQRYIMNGKGEMLYPRGHRWKDDVENGQRILYEGTAEDFPLTFYQAAFTGVGEERKTVKIPVPETSEKLEKTIDFPYGTVTLEQIQTKPSDGVNELEIIYRIQPKEGKRRMYGVFMQVQEAVQKEAEELTLFPEEDGAYHFPAKISEETKEITLELYDPYYWIVDDYTLVIEAPNETK</sequence>
<reference evidence="3" key="1">
    <citation type="submission" date="2017-04" db="EMBL/GenBank/DDBJ databases">
        <title>Function of individual gut microbiota members based on whole genome sequencing of pure cultures obtained from chicken caecum.</title>
        <authorList>
            <person name="Medvecky M."/>
            <person name="Cejkova D."/>
            <person name="Polansky O."/>
            <person name="Karasova D."/>
            <person name="Kubasova T."/>
            <person name="Cizek A."/>
            <person name="Rychlik I."/>
        </authorList>
    </citation>
    <scope>NUCLEOTIDE SEQUENCE [LARGE SCALE GENOMIC DNA]</scope>
    <source>
        <strain evidence="3">An75</strain>
    </source>
</reference>
<dbReference type="EMBL" id="NFHM01000049">
    <property type="protein sequence ID" value="OUN38984.1"/>
    <property type="molecule type" value="Genomic_DNA"/>
</dbReference>
<keyword evidence="1" id="KW-1133">Transmembrane helix</keyword>
<proteinExistence type="predicted"/>
<organism evidence="2 3">
    <name type="scientific">Anaerotignum lactatifermentans</name>
    <dbReference type="NCBI Taxonomy" id="160404"/>
    <lineage>
        <taxon>Bacteria</taxon>
        <taxon>Bacillati</taxon>
        <taxon>Bacillota</taxon>
        <taxon>Clostridia</taxon>
        <taxon>Lachnospirales</taxon>
        <taxon>Anaerotignaceae</taxon>
        <taxon>Anaerotignum</taxon>
    </lineage>
</organism>
<dbReference type="RefSeq" id="WP_087990333.1">
    <property type="nucleotide sequence ID" value="NZ_NFHM01000049.1"/>
</dbReference>
<gene>
    <name evidence="2" type="ORF">B5G26_15900</name>
</gene>
<evidence type="ECO:0000256" key="1">
    <source>
        <dbReference type="SAM" id="Phobius"/>
    </source>
</evidence>